<sequence>MPDFMKHSIFLLVLGIVVWGPLSAQRTPNRPTAAGQVPAATGTVGVNTVQSIVNPYPGTELLTQTTTWQPKQPFSTESSVSASSNTVLQVQKVIRFTDGLGRPVQVVSWQASPTGNDIVLPIYYTSTGTDEYKYLPYADNTGTGQFQYTAFADQQNFYNSTYPASEPAMQGEKYYYEHLDYEKSPLKRVTADYAPGNSWAGSEGGTTPAGKLIQYSVNTTADQVYVWNIAPAYTLAYSFSDVGAFTPQASTTYAQGTLTKTITTDENGNQVVQFYDTNQKLVLQKQQTGAVSSSAPYQNWSCTYYVYDDIGNLYCTITPKAVAQMVAGSSWSLTSVMISDLCFWYVYDVRGRTIAEKAPGAGWSYIIYDTRDRPVFTQDPNQGNLNEWRFTLYDNQDRPAETGMMQYAATPATLQGLVNNLTSSLTTVINTVNTTAQVPPTLVVSQPDPTRSVYTATGSVVCEPGFSITAPANGTAVNIQITADPTITTSTSTQTINYSPLSISGASYTPLTMSYYDNYNQSSSAVGFTAAYNSNLTGGSNPAATLVAQPGAYSPQIQGMVTGGKVIALENPATFAGLSTGNWMETAKYYDSKGRTIESVSENYKGGIDTYLAGYNFSGDVVYTYLNHNNPLGNISNFGELTSNNYDAGGRLTSVTKMLNGNTATLRTILTNKYDALGRLQNREIGEQTSLPTTAGAFPSPTPGTFLENENYAYNIRGWLKGINWNYPSSGPTTSQVNTQNTANYQWVGEDLGYDYGYANGSTAANQFNGDLSGMKWMSGGDLSERVYAYAYDPSNRLLNADFAQNFGSGTTENWLNTDPNNSKFQIDYSVAVGSSSIPAYDANGNIGYLQQNGMYNNGTAFVSNSIDQITYQYTQTNSTNVLLSATDANSTNTLQYNLGNFIDNNSGNNDYLYDGNGNLTQDLNKRITLTYNFLNQPYQIAFTNANGSAKGTLTYIYDAVGNKLETRVNELPSSTNNNATILTTVSYVSGFQYKNNVLQFLSQELGQIRPQRDPYGNLLGYDYDYFLKDHLGNIRSIVTDQQQQDIYPAATLEGGATGLTSSSSAVYVENSYYTINGGDIFPSNEVTGITSYWNKNGGDAAADPPVNPNPNSNVTATSQYVYELSGAAGSTTQTGLGITLRVMAGDQVSVFGKSYYNLNALSQPYNPLPVATIIASMLGTPQGASITAGDGITSTMINANSEATGPIALLQAAQATATSNSTTSTFAPPRAYINYILFDNNFNVKGYGTDPVGSEGVVKDYSSDAVLQNIPIKFSGYIYVYCSNESQVPVYFDNLQVVANHGPLVEENQYYPAGLMMAGISSRALNFGGVPNYLKYQGKELQDGEFSDGSGLKAHDFNARFYDHQLGVWHNQDPDQQFSSPYLAMANNWPQNIDPTGRGSSFLNIALEVVVTAALAYFGLDIFGTSGQILGDVGIASNSVAATAIYGGLLGAAKAGALDIKNQLFSGQSYGLSNYFEAIGLGALEGSITKSGGYGLLDGGEQWQNILYSVIKETGGAVVSNVEKNQNMFYNLPVPLGPVEVNFSGGRPCLELNEYNLLSAGMFLNAVTAPGDFSNIGLTNTLNFASPSVNGNSGILDNLDGWLRSWNLSGGNIFGHDLGGLLDLAAKQGGLALTDAMIDQEYYPMYSTSVLLSFMNALP</sequence>
<dbReference type="EMBL" id="SODV01000002">
    <property type="protein sequence ID" value="TDW97476.1"/>
    <property type="molecule type" value="Genomic_DNA"/>
</dbReference>
<organism evidence="2 3">
    <name type="scientific">Dinghuibacter silviterrae</name>
    <dbReference type="NCBI Taxonomy" id="1539049"/>
    <lineage>
        <taxon>Bacteria</taxon>
        <taxon>Pseudomonadati</taxon>
        <taxon>Bacteroidota</taxon>
        <taxon>Chitinophagia</taxon>
        <taxon>Chitinophagales</taxon>
        <taxon>Chitinophagaceae</taxon>
        <taxon>Dinghuibacter</taxon>
    </lineage>
</organism>
<protein>
    <recommendedName>
        <fullName evidence="1">DUF6443 domain-containing protein</fullName>
    </recommendedName>
</protein>
<keyword evidence="3" id="KW-1185">Reference proteome</keyword>
<proteinExistence type="predicted"/>
<dbReference type="Pfam" id="PF20041">
    <property type="entry name" value="DUF6443"/>
    <property type="match status" value="1"/>
</dbReference>
<comment type="caution">
    <text evidence="2">The sequence shown here is derived from an EMBL/GenBank/DDBJ whole genome shotgun (WGS) entry which is preliminary data.</text>
</comment>
<evidence type="ECO:0000313" key="3">
    <source>
        <dbReference type="Proteomes" id="UP000294498"/>
    </source>
</evidence>
<name>A0A4R8DJW6_9BACT</name>
<reference evidence="2 3" key="1">
    <citation type="submission" date="2019-03" db="EMBL/GenBank/DDBJ databases">
        <title>Genomic Encyclopedia of Type Strains, Phase IV (KMG-IV): sequencing the most valuable type-strain genomes for metagenomic binning, comparative biology and taxonomic classification.</title>
        <authorList>
            <person name="Goeker M."/>
        </authorList>
    </citation>
    <scope>NUCLEOTIDE SEQUENCE [LARGE SCALE GENOMIC DNA]</scope>
    <source>
        <strain evidence="2 3">DSM 100059</strain>
    </source>
</reference>
<evidence type="ECO:0000313" key="2">
    <source>
        <dbReference type="EMBL" id="TDW97476.1"/>
    </source>
</evidence>
<dbReference type="Gene3D" id="2.180.10.10">
    <property type="entry name" value="RHS repeat-associated core"/>
    <property type="match status" value="3"/>
</dbReference>
<accession>A0A4R8DJW6</accession>
<feature type="domain" description="DUF6443" evidence="1">
    <location>
        <begin position="67"/>
        <end position="206"/>
    </location>
</feature>
<dbReference type="InterPro" id="IPR045619">
    <property type="entry name" value="DUF6443"/>
</dbReference>
<gene>
    <name evidence="2" type="ORF">EDB95_5326</name>
</gene>
<evidence type="ECO:0000259" key="1">
    <source>
        <dbReference type="Pfam" id="PF20041"/>
    </source>
</evidence>
<dbReference type="Proteomes" id="UP000294498">
    <property type="component" value="Unassembled WGS sequence"/>
</dbReference>